<evidence type="ECO:0000313" key="2">
    <source>
        <dbReference type="EMBL" id="MFJ1267642.1"/>
    </source>
</evidence>
<feature type="chain" id="PRO_5046088494" description="Glycine zipper 2TM domain-containing protein" evidence="1">
    <location>
        <begin position="27"/>
        <end position="122"/>
    </location>
</feature>
<sequence>MKKLIITSSTLLAVLSLSGCNTMNTAGDTVGKGVRYTTNTVGNGLKYGFNTVGNGVKYGANTVGQGVGFVAHTGAAVGKGVGNVVGTGVGFVTGRPATYQNKVIYHNGHQYVVRNGRYVLVR</sequence>
<accession>A0ABW8D4L9</accession>
<keyword evidence="3" id="KW-1185">Reference proteome</keyword>
<feature type="signal peptide" evidence="1">
    <location>
        <begin position="1"/>
        <end position="26"/>
    </location>
</feature>
<evidence type="ECO:0000313" key="3">
    <source>
        <dbReference type="Proteomes" id="UP001615550"/>
    </source>
</evidence>
<dbReference type="EMBL" id="JBGORX010000001">
    <property type="protein sequence ID" value="MFJ1267642.1"/>
    <property type="molecule type" value="Genomic_DNA"/>
</dbReference>
<keyword evidence="1" id="KW-0732">Signal</keyword>
<proteinExistence type="predicted"/>
<evidence type="ECO:0008006" key="4">
    <source>
        <dbReference type="Google" id="ProtNLM"/>
    </source>
</evidence>
<comment type="caution">
    <text evidence="2">The sequence shown here is derived from an EMBL/GenBank/DDBJ whole genome shotgun (WGS) entry which is preliminary data.</text>
</comment>
<organism evidence="2 3">
    <name type="scientific">Legionella lytica</name>
    <dbReference type="NCBI Taxonomy" id="96232"/>
    <lineage>
        <taxon>Bacteria</taxon>
        <taxon>Pseudomonadati</taxon>
        <taxon>Pseudomonadota</taxon>
        <taxon>Gammaproteobacteria</taxon>
        <taxon>Legionellales</taxon>
        <taxon>Legionellaceae</taxon>
        <taxon>Legionella</taxon>
    </lineage>
</organism>
<protein>
    <recommendedName>
        <fullName evidence="4">Glycine zipper 2TM domain-containing protein</fullName>
    </recommendedName>
</protein>
<gene>
    <name evidence="2" type="ORF">ACD661_03605</name>
</gene>
<dbReference type="RefSeq" id="WP_400186366.1">
    <property type="nucleotide sequence ID" value="NZ_JBGORX010000001.1"/>
</dbReference>
<reference evidence="2 3" key="1">
    <citation type="submission" date="2024-08" db="EMBL/GenBank/DDBJ databases">
        <title>Draft Genome Sequence of Legionella lytica strain DSB2004, Isolated From a Fire Sprinkler System.</title>
        <authorList>
            <person name="Everhart A.D."/>
            <person name="Kidane D.T."/>
            <person name="Farone A.L."/>
            <person name="Farone M.B."/>
        </authorList>
    </citation>
    <scope>NUCLEOTIDE SEQUENCE [LARGE SCALE GENOMIC DNA]</scope>
    <source>
        <strain evidence="2 3">DSB2004</strain>
    </source>
</reference>
<evidence type="ECO:0000256" key="1">
    <source>
        <dbReference type="SAM" id="SignalP"/>
    </source>
</evidence>
<dbReference type="Proteomes" id="UP001615550">
    <property type="component" value="Unassembled WGS sequence"/>
</dbReference>
<dbReference type="PROSITE" id="PS51257">
    <property type="entry name" value="PROKAR_LIPOPROTEIN"/>
    <property type="match status" value="1"/>
</dbReference>
<name>A0ABW8D4L9_9GAMM</name>